<sequence>MRHRRRATARLRRRRRRLPTRRRHPPPLPPPTPPPADLLDRPLVLWFPAPASFTGEDVVELHVHGSAAVTAAVTAALAALPATRPAGRGEFTRRALAGGRLDLTEVEGLADLLAADTPTQRRAALAQLGGTLRRLYARWRGELTALSATAEAVLDFGEEGGLADAALYAGLVPRVAALRAEMVGHLADGRVGERVRGGVGVAVLGAPNAGKSTLVNALARRPAAIVSGEAGTTRDVVAVPLEVGGVSVTVRDTAGVRRDGGEGGSAVVGGVEREGIRRARAAAAAADVVVFVLDAAVAAGKGGDPDADAAWAALADVAAEGGGTPPPHVLLVANKADLLDGPAAAAAVVDAALTRFAALSPAPAAAVAVSLTAGGGGATALLRFLEGAVRFLAGQPPAGGEGWGDVDAAAASTTTASWVGGGGGWGAPAPATTSGGGGGMREAAVITRARHRRHVTAAVAALDAFLAGRSRRPTAASAAADDAVAAESVAADEADCAYGLPMDVAAEELRTASRAVAEITGAVPVEAVLDVVFREFCIGK</sequence>
<reference evidence="7 8" key="1">
    <citation type="submission" date="2017-03" db="EMBL/GenBank/DDBJ databases">
        <title>WGS assembly of Porphyra umbilicalis.</title>
        <authorList>
            <person name="Brawley S.H."/>
            <person name="Blouin N.A."/>
            <person name="Ficko-Blean E."/>
            <person name="Wheeler G.L."/>
            <person name="Lohr M."/>
            <person name="Goodson H.V."/>
            <person name="Jenkins J.W."/>
            <person name="Blaby-Haas C.E."/>
            <person name="Helliwell K.E."/>
            <person name="Chan C."/>
            <person name="Marriage T."/>
            <person name="Bhattacharya D."/>
            <person name="Klein A.S."/>
            <person name="Badis Y."/>
            <person name="Brodie J."/>
            <person name="Cao Y."/>
            <person name="Collen J."/>
            <person name="Dittami S.M."/>
            <person name="Gachon C.M."/>
            <person name="Green B.R."/>
            <person name="Karpowicz S."/>
            <person name="Kim J.W."/>
            <person name="Kudahl U."/>
            <person name="Lin S."/>
            <person name="Michel G."/>
            <person name="Mittag M."/>
            <person name="Olson B.J."/>
            <person name="Pangilinan J."/>
            <person name="Peng Y."/>
            <person name="Qiu H."/>
            <person name="Shu S."/>
            <person name="Singer J.T."/>
            <person name="Smith A.G."/>
            <person name="Sprecher B.N."/>
            <person name="Wagner V."/>
            <person name="Wang W."/>
            <person name="Wang Z.-Y."/>
            <person name="Yan J."/>
            <person name="Yarish C."/>
            <person name="Zoeuner-Riek S."/>
            <person name="Zhuang Y."/>
            <person name="Zou Y."/>
            <person name="Lindquist E.A."/>
            <person name="Grimwood J."/>
            <person name="Barry K."/>
            <person name="Rokhsar D.S."/>
            <person name="Schmutz J."/>
            <person name="Stiller J.W."/>
            <person name="Grossman A.R."/>
            <person name="Prochnik S.E."/>
        </authorList>
    </citation>
    <scope>NUCLEOTIDE SEQUENCE [LARGE SCALE GENOMIC DNA]</scope>
    <source>
        <strain evidence="7">4086291</strain>
    </source>
</reference>
<dbReference type="OrthoDB" id="188276at2759"/>
<dbReference type="Gene3D" id="3.40.50.300">
    <property type="entry name" value="P-loop containing nucleotide triphosphate hydrolases"/>
    <property type="match status" value="1"/>
</dbReference>
<evidence type="ECO:0008006" key="9">
    <source>
        <dbReference type="Google" id="ProtNLM"/>
    </source>
</evidence>
<proteinExistence type="inferred from homology"/>
<name>A0A1X6PGQ4_PORUM</name>
<dbReference type="PANTHER" id="PTHR42714:SF2">
    <property type="entry name" value="TRNA MODIFICATION GTPASE GTPBP3, MITOCHONDRIAL"/>
    <property type="match status" value="1"/>
</dbReference>
<dbReference type="InterPro" id="IPR018948">
    <property type="entry name" value="GTP-bd_TrmE_N"/>
</dbReference>
<dbReference type="InterPro" id="IPR027266">
    <property type="entry name" value="TrmE/GcvT-like"/>
</dbReference>
<dbReference type="InterPro" id="IPR027368">
    <property type="entry name" value="MnmE_dom2"/>
</dbReference>
<dbReference type="Gene3D" id="3.30.1360.120">
    <property type="entry name" value="Probable tRNA modification gtpase trme, domain 1"/>
    <property type="match status" value="1"/>
</dbReference>
<feature type="domain" description="MnmE helical" evidence="6">
    <location>
        <begin position="103"/>
        <end position="308"/>
    </location>
</feature>
<dbReference type="InterPro" id="IPR027417">
    <property type="entry name" value="P-loop_NTPase"/>
</dbReference>
<dbReference type="GO" id="GO:0002098">
    <property type="term" value="P:tRNA wobble uridine modification"/>
    <property type="evidence" value="ECO:0007669"/>
    <property type="project" value="TreeGrafter"/>
</dbReference>
<evidence type="ECO:0000259" key="4">
    <source>
        <dbReference type="Pfam" id="PF01926"/>
    </source>
</evidence>
<dbReference type="Pfam" id="PF12631">
    <property type="entry name" value="MnmE_helical"/>
    <property type="match status" value="1"/>
</dbReference>
<dbReference type="Pfam" id="PF10396">
    <property type="entry name" value="TrmE_N"/>
    <property type="match status" value="1"/>
</dbReference>
<dbReference type="Pfam" id="PF01926">
    <property type="entry name" value="MMR_HSR1"/>
    <property type="match status" value="1"/>
</dbReference>
<keyword evidence="8" id="KW-1185">Reference proteome</keyword>
<keyword evidence="2" id="KW-0342">GTP-binding</keyword>
<dbReference type="PANTHER" id="PTHR42714">
    <property type="entry name" value="TRNA MODIFICATION GTPASE GTPBP3"/>
    <property type="match status" value="1"/>
</dbReference>
<evidence type="ECO:0000259" key="6">
    <source>
        <dbReference type="Pfam" id="PF12631"/>
    </source>
</evidence>
<dbReference type="InterPro" id="IPR006073">
    <property type="entry name" value="GTP-bd"/>
</dbReference>
<dbReference type="GO" id="GO:0003924">
    <property type="term" value="F:GTPase activity"/>
    <property type="evidence" value="ECO:0007669"/>
    <property type="project" value="InterPro"/>
</dbReference>
<gene>
    <name evidence="7" type="ORF">BU14_0060s0004</name>
</gene>
<accession>A0A1X6PGQ4</accession>
<dbReference type="InterPro" id="IPR025867">
    <property type="entry name" value="MnmE_helical"/>
</dbReference>
<dbReference type="Gene3D" id="1.20.120.430">
    <property type="entry name" value="tRNA modification GTPase MnmE domain 2"/>
    <property type="match status" value="1"/>
</dbReference>
<dbReference type="GO" id="GO:0005737">
    <property type="term" value="C:cytoplasm"/>
    <property type="evidence" value="ECO:0007669"/>
    <property type="project" value="TreeGrafter"/>
</dbReference>
<evidence type="ECO:0000256" key="1">
    <source>
        <dbReference type="ARBA" id="ARBA00022741"/>
    </source>
</evidence>
<dbReference type="PRINTS" id="PR00326">
    <property type="entry name" value="GTP1OBG"/>
</dbReference>
<keyword evidence="1" id="KW-0547">Nucleotide-binding</keyword>
<evidence type="ECO:0000259" key="5">
    <source>
        <dbReference type="Pfam" id="PF10396"/>
    </source>
</evidence>
<dbReference type="InterPro" id="IPR004520">
    <property type="entry name" value="GTPase_MnmE"/>
</dbReference>
<dbReference type="AlphaFoldDB" id="A0A1X6PGQ4"/>
<feature type="compositionally biased region" description="Basic residues" evidence="3">
    <location>
        <begin position="1"/>
        <end position="25"/>
    </location>
</feature>
<feature type="domain" description="G" evidence="4">
    <location>
        <begin position="201"/>
        <end position="301"/>
    </location>
</feature>
<feature type="compositionally biased region" description="Pro residues" evidence="3">
    <location>
        <begin position="26"/>
        <end position="36"/>
    </location>
</feature>
<dbReference type="HAMAP" id="MF_00379">
    <property type="entry name" value="GTPase_MnmE"/>
    <property type="match status" value="1"/>
</dbReference>
<feature type="region of interest" description="Disordered" evidence="3">
    <location>
        <begin position="1"/>
        <end position="37"/>
    </location>
</feature>
<feature type="domain" description="GTP-binding protein TrmE N-terminal" evidence="5">
    <location>
        <begin position="36"/>
        <end position="100"/>
    </location>
</feature>
<dbReference type="EMBL" id="KV918781">
    <property type="protein sequence ID" value="OSX80037.1"/>
    <property type="molecule type" value="Genomic_DNA"/>
</dbReference>
<evidence type="ECO:0000313" key="8">
    <source>
        <dbReference type="Proteomes" id="UP000218209"/>
    </source>
</evidence>
<evidence type="ECO:0000313" key="7">
    <source>
        <dbReference type="EMBL" id="OSX80037.1"/>
    </source>
</evidence>
<dbReference type="Proteomes" id="UP000218209">
    <property type="component" value="Unassembled WGS sequence"/>
</dbReference>
<dbReference type="GO" id="GO:0030488">
    <property type="term" value="P:tRNA methylation"/>
    <property type="evidence" value="ECO:0007669"/>
    <property type="project" value="TreeGrafter"/>
</dbReference>
<organism evidence="7 8">
    <name type="scientific">Porphyra umbilicalis</name>
    <name type="common">Purple laver</name>
    <name type="synonym">Red alga</name>
    <dbReference type="NCBI Taxonomy" id="2786"/>
    <lineage>
        <taxon>Eukaryota</taxon>
        <taxon>Rhodophyta</taxon>
        <taxon>Bangiophyceae</taxon>
        <taxon>Bangiales</taxon>
        <taxon>Bangiaceae</taxon>
        <taxon>Porphyra</taxon>
    </lineage>
</organism>
<protein>
    <recommendedName>
        <fullName evidence="9">TrmE-type G domain-containing protein</fullName>
    </recommendedName>
</protein>
<evidence type="ECO:0000256" key="3">
    <source>
        <dbReference type="SAM" id="MobiDB-lite"/>
    </source>
</evidence>
<evidence type="ECO:0000256" key="2">
    <source>
        <dbReference type="ARBA" id="ARBA00023134"/>
    </source>
</evidence>
<dbReference type="GO" id="GO:0005525">
    <property type="term" value="F:GTP binding"/>
    <property type="evidence" value="ECO:0007669"/>
    <property type="project" value="UniProtKB-KW"/>
</dbReference>
<dbReference type="SUPFAM" id="SSF52540">
    <property type="entry name" value="P-loop containing nucleoside triphosphate hydrolases"/>
    <property type="match status" value="1"/>
</dbReference>